<sequence length="32" mass="3676">MQFTISWQRGKLLMALAIDARIILALLLLFSQ</sequence>
<evidence type="ECO:0000313" key="2">
    <source>
        <dbReference type="EMBL" id="SUA18048.1"/>
    </source>
</evidence>
<accession>A0A378VP82</accession>
<name>A0A378VP82_NEILA</name>
<keyword evidence="1" id="KW-0472">Membrane</keyword>
<gene>
    <name evidence="2" type="ORF">NCTC10616_01763</name>
</gene>
<reference evidence="2 3" key="1">
    <citation type="submission" date="2018-06" db="EMBL/GenBank/DDBJ databases">
        <authorList>
            <consortium name="Pathogen Informatics"/>
            <person name="Doyle S."/>
        </authorList>
    </citation>
    <scope>NUCLEOTIDE SEQUENCE [LARGE SCALE GENOMIC DNA]</scope>
    <source>
        <strain evidence="2 3">NCTC10616</strain>
    </source>
</reference>
<feature type="transmembrane region" description="Helical" evidence="1">
    <location>
        <begin position="12"/>
        <end position="30"/>
    </location>
</feature>
<evidence type="ECO:0000313" key="3">
    <source>
        <dbReference type="Proteomes" id="UP000254193"/>
    </source>
</evidence>
<dbReference type="Proteomes" id="UP000254193">
    <property type="component" value="Unassembled WGS sequence"/>
</dbReference>
<protein>
    <submittedName>
        <fullName evidence="2">Uncharacterized protein</fullName>
    </submittedName>
</protein>
<organism evidence="2 3">
    <name type="scientific">Neisseria lactamica</name>
    <dbReference type="NCBI Taxonomy" id="486"/>
    <lineage>
        <taxon>Bacteria</taxon>
        <taxon>Pseudomonadati</taxon>
        <taxon>Pseudomonadota</taxon>
        <taxon>Betaproteobacteria</taxon>
        <taxon>Neisseriales</taxon>
        <taxon>Neisseriaceae</taxon>
        <taxon>Neisseria</taxon>
    </lineage>
</organism>
<keyword evidence="3" id="KW-1185">Reference proteome</keyword>
<evidence type="ECO:0000256" key="1">
    <source>
        <dbReference type="SAM" id="Phobius"/>
    </source>
</evidence>
<dbReference type="AlphaFoldDB" id="A0A378VP82"/>
<proteinExistence type="predicted"/>
<dbReference type="EMBL" id="UGRO01000002">
    <property type="protein sequence ID" value="SUA18048.1"/>
    <property type="molecule type" value="Genomic_DNA"/>
</dbReference>
<keyword evidence="1" id="KW-1133">Transmembrane helix</keyword>
<keyword evidence="1" id="KW-0812">Transmembrane</keyword>